<evidence type="ECO:0000256" key="3">
    <source>
        <dbReference type="ARBA" id="ARBA00022884"/>
    </source>
</evidence>
<keyword evidence="4 7" id="KW-0689">Ribosomal protein</keyword>
<comment type="function">
    <text evidence="7">One of the primary rRNA binding proteins, it binds directly to 16S rRNA where it nucleates assembly of the body of the 30S subunit.</text>
</comment>
<comment type="subunit">
    <text evidence="7">Part of the 30S ribosomal subunit. Contacts protein S5. The interaction surface between S4 and S5 is involved in control of translational fidelity.</text>
</comment>
<dbReference type="Pfam" id="PF01479">
    <property type="entry name" value="S4"/>
    <property type="match status" value="1"/>
</dbReference>
<evidence type="ECO:0000256" key="4">
    <source>
        <dbReference type="ARBA" id="ARBA00022980"/>
    </source>
</evidence>
<proteinExistence type="inferred from homology"/>
<comment type="similarity">
    <text evidence="1 7">Belongs to the universal ribosomal protein uS4 family.</text>
</comment>
<evidence type="ECO:0000259" key="8">
    <source>
        <dbReference type="SMART" id="SM00363"/>
    </source>
</evidence>
<dbReference type="PANTHER" id="PTHR11831">
    <property type="entry name" value="30S 40S RIBOSOMAL PROTEIN"/>
    <property type="match status" value="1"/>
</dbReference>
<dbReference type="InterPro" id="IPR036986">
    <property type="entry name" value="S4_RNA-bd_sf"/>
</dbReference>
<dbReference type="STRING" id="1159016.SAMN02927937_02142"/>
<dbReference type="InterPro" id="IPR022801">
    <property type="entry name" value="Ribosomal_uS4"/>
</dbReference>
<dbReference type="NCBIfam" id="NF003717">
    <property type="entry name" value="PRK05327.1"/>
    <property type="match status" value="1"/>
</dbReference>
<dbReference type="NCBIfam" id="TIGR01017">
    <property type="entry name" value="rpsD_bact"/>
    <property type="match status" value="1"/>
</dbReference>
<dbReference type="InterPro" id="IPR005709">
    <property type="entry name" value="Ribosomal_uS4_bac-type"/>
</dbReference>
<dbReference type="GO" id="GO:0019843">
    <property type="term" value="F:rRNA binding"/>
    <property type="evidence" value="ECO:0007669"/>
    <property type="project" value="UniProtKB-UniRule"/>
</dbReference>
<dbReference type="Gene3D" id="1.10.1050.10">
    <property type="entry name" value="Ribosomal Protein S4 Delta 41, Chain A, domain 1"/>
    <property type="match status" value="1"/>
</dbReference>
<dbReference type="AlphaFoldDB" id="A0A1H6M235"/>
<dbReference type="GO" id="GO:0015935">
    <property type="term" value="C:small ribosomal subunit"/>
    <property type="evidence" value="ECO:0007669"/>
    <property type="project" value="InterPro"/>
</dbReference>
<dbReference type="InterPro" id="IPR001912">
    <property type="entry name" value="Ribosomal_uS4_N"/>
</dbReference>
<keyword evidence="2 7" id="KW-0699">rRNA-binding</keyword>
<dbReference type="EMBL" id="FNXE01000031">
    <property type="protein sequence ID" value="SEH92013.1"/>
    <property type="molecule type" value="Genomic_DNA"/>
</dbReference>
<keyword evidence="11" id="KW-1185">Reference proteome</keyword>
<evidence type="ECO:0000256" key="2">
    <source>
        <dbReference type="ARBA" id="ARBA00022730"/>
    </source>
</evidence>
<dbReference type="HAMAP" id="MF_01306_B">
    <property type="entry name" value="Ribosomal_uS4_B"/>
    <property type="match status" value="1"/>
</dbReference>
<dbReference type="PROSITE" id="PS50889">
    <property type="entry name" value="S4"/>
    <property type="match status" value="1"/>
</dbReference>
<comment type="function">
    <text evidence="7">With S5 and S12 plays an important role in translational accuracy.</text>
</comment>
<dbReference type="GO" id="GO:0042274">
    <property type="term" value="P:ribosomal small subunit biogenesis"/>
    <property type="evidence" value="ECO:0007669"/>
    <property type="project" value="TreeGrafter"/>
</dbReference>
<evidence type="ECO:0000256" key="5">
    <source>
        <dbReference type="ARBA" id="ARBA00023274"/>
    </source>
</evidence>
<dbReference type="Proteomes" id="UP000199634">
    <property type="component" value="Unassembled WGS sequence"/>
</dbReference>
<evidence type="ECO:0000256" key="1">
    <source>
        <dbReference type="ARBA" id="ARBA00007465"/>
    </source>
</evidence>
<feature type="domain" description="Small ribosomal subunit protein uS4 N-terminal" evidence="9">
    <location>
        <begin position="18"/>
        <end position="107"/>
    </location>
</feature>
<gene>
    <name evidence="7" type="primary">rpsD</name>
    <name evidence="10" type="ORF">SAMN02927937_02142</name>
</gene>
<evidence type="ECO:0000256" key="7">
    <source>
        <dbReference type="HAMAP-Rule" id="MF_01306"/>
    </source>
</evidence>
<keyword evidence="5 7" id="KW-0687">Ribonucleoprotein</keyword>
<dbReference type="GO" id="GO:0003735">
    <property type="term" value="F:structural constituent of ribosome"/>
    <property type="evidence" value="ECO:0007669"/>
    <property type="project" value="InterPro"/>
</dbReference>
<dbReference type="GO" id="GO:0006412">
    <property type="term" value="P:translation"/>
    <property type="evidence" value="ECO:0007669"/>
    <property type="project" value="UniProtKB-UniRule"/>
</dbReference>
<reference evidence="10 11" key="1">
    <citation type="submission" date="2016-10" db="EMBL/GenBank/DDBJ databases">
        <authorList>
            <person name="de Groot N.N."/>
        </authorList>
    </citation>
    <scope>NUCLEOTIDE SEQUENCE [LARGE SCALE GENOMIC DNA]</scope>
    <source>
        <strain evidence="10 11">CGMCC 1.10825</strain>
    </source>
</reference>
<keyword evidence="3 7" id="KW-0694">RNA-binding</keyword>
<feature type="domain" description="RNA-binding S4" evidence="8">
    <location>
        <begin position="108"/>
        <end position="172"/>
    </location>
</feature>
<dbReference type="SMART" id="SM01390">
    <property type="entry name" value="Ribosomal_S4"/>
    <property type="match status" value="1"/>
</dbReference>
<evidence type="ECO:0000313" key="10">
    <source>
        <dbReference type="EMBL" id="SEH92013.1"/>
    </source>
</evidence>
<name>A0A1H6M235_9FLAO</name>
<dbReference type="CDD" id="cd00165">
    <property type="entry name" value="S4"/>
    <property type="match status" value="1"/>
</dbReference>
<accession>A0A1H6M235</accession>
<evidence type="ECO:0000313" key="11">
    <source>
        <dbReference type="Proteomes" id="UP000199634"/>
    </source>
</evidence>
<evidence type="ECO:0000256" key="6">
    <source>
        <dbReference type="ARBA" id="ARBA00035254"/>
    </source>
</evidence>
<evidence type="ECO:0000259" key="9">
    <source>
        <dbReference type="SMART" id="SM01390"/>
    </source>
</evidence>
<dbReference type="FunFam" id="3.10.290.10:FF:000001">
    <property type="entry name" value="30S ribosomal protein S4"/>
    <property type="match status" value="1"/>
</dbReference>
<organism evidence="10 11">
    <name type="scientific">Paenimyroides marinum</name>
    <dbReference type="NCBI Taxonomy" id="1159016"/>
    <lineage>
        <taxon>Bacteria</taxon>
        <taxon>Pseudomonadati</taxon>
        <taxon>Bacteroidota</taxon>
        <taxon>Flavobacteriia</taxon>
        <taxon>Flavobacteriales</taxon>
        <taxon>Flavobacteriaceae</taxon>
        <taxon>Paenimyroides</taxon>
    </lineage>
</organism>
<dbReference type="PANTHER" id="PTHR11831:SF4">
    <property type="entry name" value="SMALL RIBOSOMAL SUBUNIT PROTEIN US4M"/>
    <property type="match status" value="1"/>
</dbReference>
<dbReference type="Gene3D" id="3.10.290.10">
    <property type="entry name" value="RNA-binding S4 domain"/>
    <property type="match status" value="1"/>
</dbReference>
<protein>
    <recommendedName>
        <fullName evidence="6 7">Small ribosomal subunit protein uS4</fullName>
    </recommendedName>
</protein>
<dbReference type="SUPFAM" id="SSF55174">
    <property type="entry name" value="Alpha-L RNA-binding motif"/>
    <property type="match status" value="1"/>
</dbReference>
<dbReference type="SMART" id="SM00363">
    <property type="entry name" value="S4"/>
    <property type="match status" value="1"/>
</dbReference>
<dbReference type="InterPro" id="IPR002942">
    <property type="entry name" value="S4_RNA-bd"/>
</dbReference>
<dbReference type="Pfam" id="PF00163">
    <property type="entry name" value="Ribosomal_S4"/>
    <property type="match status" value="1"/>
</dbReference>
<sequence length="216" mass="24775">MRPEFIIPTFFIFFKMARYTGPQTKIARKFGEAIFGDDRAFEKRNYPPGQHGLAKKRGKKSEYAIQLLEKQKAKYTYGILEKQFRNLFKKASASRGVTGEVLIQLCESRLDNVVYRMGIAPSRRAARQIVSHRHITVNGELVNIPSYQLKAGDKVAVREKSKSLDAIERSLSNSSAVYEWITWNNETKEGTFVSVPARLQVPENIKEQLIVELYNK</sequence>